<sequence>MNQFRFHHLRVPRSYTKRKTKLGGAAVAVFDQALGASDPVARPVALCGRHHACEDDATVPHYRRHRTRSSHHEHLGRAFLKERDNQVIMLPGACVRRKGMIVDVSKTRLLASPTRPNSSCCPTPLFVATCCVIGVDMASISADELLIEEVRQRPVLYDQRLKAYRDSQLRYDAWLEISGVLKRDGHVGQTDEARSWSGVDALAWSDANVREANICRSDLVEHQRPRDSRTTRLLPRSPADAEPATSCLARLVYDQKTQPRPLSQAANA</sequence>
<feature type="domain" description="MADF" evidence="1">
    <location>
        <begin position="145"/>
        <end position="238"/>
    </location>
</feature>
<dbReference type="Pfam" id="PF10545">
    <property type="entry name" value="MADF_DNA_bdg"/>
    <property type="match status" value="1"/>
</dbReference>
<dbReference type="Proteomes" id="UP000821837">
    <property type="component" value="Unassembled WGS sequence"/>
</dbReference>
<dbReference type="InterPro" id="IPR006578">
    <property type="entry name" value="MADF-dom"/>
</dbReference>
<name>A0A9D4SYL3_RHISA</name>
<reference evidence="2" key="1">
    <citation type="journal article" date="2020" name="Cell">
        <title>Large-Scale Comparative Analyses of Tick Genomes Elucidate Their Genetic Diversity and Vector Capacities.</title>
        <authorList>
            <consortium name="Tick Genome and Microbiome Consortium (TIGMIC)"/>
            <person name="Jia N."/>
            <person name="Wang J."/>
            <person name="Shi W."/>
            <person name="Du L."/>
            <person name="Sun Y."/>
            <person name="Zhan W."/>
            <person name="Jiang J.F."/>
            <person name="Wang Q."/>
            <person name="Zhang B."/>
            <person name="Ji P."/>
            <person name="Bell-Sakyi L."/>
            <person name="Cui X.M."/>
            <person name="Yuan T.T."/>
            <person name="Jiang B.G."/>
            <person name="Yang W.F."/>
            <person name="Lam T.T."/>
            <person name="Chang Q.C."/>
            <person name="Ding S.J."/>
            <person name="Wang X.J."/>
            <person name="Zhu J.G."/>
            <person name="Ruan X.D."/>
            <person name="Zhao L."/>
            <person name="Wei J.T."/>
            <person name="Ye R.Z."/>
            <person name="Que T.C."/>
            <person name="Du C.H."/>
            <person name="Zhou Y.H."/>
            <person name="Cheng J.X."/>
            <person name="Dai P.F."/>
            <person name="Guo W.B."/>
            <person name="Han X.H."/>
            <person name="Huang E.J."/>
            <person name="Li L.F."/>
            <person name="Wei W."/>
            <person name="Gao Y.C."/>
            <person name="Liu J.Z."/>
            <person name="Shao H.Z."/>
            <person name="Wang X."/>
            <person name="Wang C.C."/>
            <person name="Yang T.C."/>
            <person name="Huo Q.B."/>
            <person name="Li W."/>
            <person name="Chen H.Y."/>
            <person name="Chen S.E."/>
            <person name="Zhou L.G."/>
            <person name="Ni X.B."/>
            <person name="Tian J.H."/>
            <person name="Sheng Y."/>
            <person name="Liu T."/>
            <person name="Pan Y.S."/>
            <person name="Xia L.Y."/>
            <person name="Li J."/>
            <person name="Zhao F."/>
            <person name="Cao W.C."/>
        </authorList>
    </citation>
    <scope>NUCLEOTIDE SEQUENCE</scope>
    <source>
        <strain evidence="2">Rsan-2018</strain>
    </source>
</reference>
<keyword evidence="3" id="KW-1185">Reference proteome</keyword>
<dbReference type="AlphaFoldDB" id="A0A9D4SYL3"/>
<evidence type="ECO:0000313" key="2">
    <source>
        <dbReference type="EMBL" id="KAH7956978.1"/>
    </source>
</evidence>
<evidence type="ECO:0000259" key="1">
    <source>
        <dbReference type="PROSITE" id="PS51029"/>
    </source>
</evidence>
<protein>
    <recommendedName>
        <fullName evidence="1">MADF domain-containing protein</fullName>
    </recommendedName>
</protein>
<comment type="caution">
    <text evidence="2">The sequence shown here is derived from an EMBL/GenBank/DDBJ whole genome shotgun (WGS) entry which is preliminary data.</text>
</comment>
<evidence type="ECO:0000313" key="3">
    <source>
        <dbReference type="Proteomes" id="UP000821837"/>
    </source>
</evidence>
<proteinExistence type="predicted"/>
<accession>A0A9D4SYL3</accession>
<dbReference type="EMBL" id="JABSTV010001250">
    <property type="protein sequence ID" value="KAH7956978.1"/>
    <property type="molecule type" value="Genomic_DNA"/>
</dbReference>
<reference evidence="2" key="2">
    <citation type="submission" date="2021-09" db="EMBL/GenBank/DDBJ databases">
        <authorList>
            <person name="Jia N."/>
            <person name="Wang J."/>
            <person name="Shi W."/>
            <person name="Du L."/>
            <person name="Sun Y."/>
            <person name="Zhan W."/>
            <person name="Jiang J."/>
            <person name="Wang Q."/>
            <person name="Zhang B."/>
            <person name="Ji P."/>
            <person name="Sakyi L.B."/>
            <person name="Cui X."/>
            <person name="Yuan T."/>
            <person name="Jiang B."/>
            <person name="Yang W."/>
            <person name="Lam T.T.-Y."/>
            <person name="Chang Q."/>
            <person name="Ding S."/>
            <person name="Wang X."/>
            <person name="Zhu J."/>
            <person name="Ruan X."/>
            <person name="Zhao L."/>
            <person name="Wei J."/>
            <person name="Que T."/>
            <person name="Du C."/>
            <person name="Cheng J."/>
            <person name="Dai P."/>
            <person name="Han X."/>
            <person name="Huang E."/>
            <person name="Gao Y."/>
            <person name="Liu J."/>
            <person name="Shao H."/>
            <person name="Ye R."/>
            <person name="Li L."/>
            <person name="Wei W."/>
            <person name="Wang X."/>
            <person name="Wang C."/>
            <person name="Huo Q."/>
            <person name="Li W."/>
            <person name="Guo W."/>
            <person name="Chen H."/>
            <person name="Chen S."/>
            <person name="Zhou L."/>
            <person name="Zhou L."/>
            <person name="Ni X."/>
            <person name="Tian J."/>
            <person name="Zhou Y."/>
            <person name="Sheng Y."/>
            <person name="Liu T."/>
            <person name="Pan Y."/>
            <person name="Xia L."/>
            <person name="Li J."/>
            <person name="Zhao F."/>
            <person name="Cao W."/>
        </authorList>
    </citation>
    <scope>NUCLEOTIDE SEQUENCE</scope>
    <source>
        <strain evidence="2">Rsan-2018</strain>
        <tissue evidence="2">Larvae</tissue>
    </source>
</reference>
<organism evidence="2 3">
    <name type="scientific">Rhipicephalus sanguineus</name>
    <name type="common">Brown dog tick</name>
    <name type="synonym">Ixodes sanguineus</name>
    <dbReference type="NCBI Taxonomy" id="34632"/>
    <lineage>
        <taxon>Eukaryota</taxon>
        <taxon>Metazoa</taxon>
        <taxon>Ecdysozoa</taxon>
        <taxon>Arthropoda</taxon>
        <taxon>Chelicerata</taxon>
        <taxon>Arachnida</taxon>
        <taxon>Acari</taxon>
        <taxon>Parasitiformes</taxon>
        <taxon>Ixodida</taxon>
        <taxon>Ixodoidea</taxon>
        <taxon>Ixodidae</taxon>
        <taxon>Rhipicephalinae</taxon>
        <taxon>Rhipicephalus</taxon>
        <taxon>Rhipicephalus</taxon>
    </lineage>
</organism>
<dbReference type="PROSITE" id="PS51029">
    <property type="entry name" value="MADF"/>
    <property type="match status" value="1"/>
</dbReference>
<gene>
    <name evidence="2" type="ORF">HPB52_014028</name>
</gene>